<feature type="region of interest" description="Disordered" evidence="1">
    <location>
        <begin position="1"/>
        <end position="21"/>
    </location>
</feature>
<evidence type="ECO:0000313" key="3">
    <source>
        <dbReference type="Proteomes" id="UP000011083"/>
    </source>
</evidence>
<keyword evidence="3" id="KW-1185">Reference proteome</keyword>
<dbReference type="RefSeq" id="XP_004356697.1">
    <property type="nucleotide sequence ID" value="XM_004356644.1"/>
</dbReference>
<feature type="region of interest" description="Disordered" evidence="1">
    <location>
        <begin position="153"/>
        <end position="173"/>
    </location>
</feature>
<accession>L8HHV7</accession>
<dbReference type="Proteomes" id="UP000011083">
    <property type="component" value="Unassembled WGS sequence"/>
</dbReference>
<protein>
    <submittedName>
        <fullName evidence="2">Uncharacterized protein</fullName>
    </submittedName>
</protein>
<evidence type="ECO:0000313" key="2">
    <source>
        <dbReference type="EMBL" id="ELR24797.1"/>
    </source>
</evidence>
<organism evidence="2 3">
    <name type="scientific">Acanthamoeba castellanii (strain ATCC 30010 / Neff)</name>
    <dbReference type="NCBI Taxonomy" id="1257118"/>
    <lineage>
        <taxon>Eukaryota</taxon>
        <taxon>Amoebozoa</taxon>
        <taxon>Discosea</taxon>
        <taxon>Longamoebia</taxon>
        <taxon>Centramoebida</taxon>
        <taxon>Acanthamoebidae</taxon>
        <taxon>Acanthamoeba</taxon>
    </lineage>
</organism>
<sequence>MTEQQQLHQQQHNGESQNEKKGLLNSRLVERALGYSWIKYGWDTASKTYETVKQSNSLAKYGCELAESNVSKVVHSPLVEGSIHFFAPLIVIADEFSVRQIDKVEKGAELGQRLVQKVVVDPVSATYNAATSLPSRLLDRAEALLDYYLPEEKQKGDEGPTAGKSRRDSQDGRVSSLGRLFELTVATTQRTYARLGYENLKTQATEKLHSYETLNDFLIYMRTSDPEKKEKLVKQGRDVYWNFRNNYKTIFIQSARSVVQPYLVAPTLRVYNSLSSFWTNNIKRIVLRGPFASQLATPANPSA</sequence>
<gene>
    <name evidence="2" type="ORF">ACA1_174580</name>
</gene>
<name>L8HHV7_ACACF</name>
<dbReference type="GeneID" id="14925825"/>
<feature type="compositionally biased region" description="Low complexity" evidence="1">
    <location>
        <begin position="1"/>
        <end position="12"/>
    </location>
</feature>
<evidence type="ECO:0000256" key="1">
    <source>
        <dbReference type="SAM" id="MobiDB-lite"/>
    </source>
</evidence>
<dbReference type="EMBL" id="KB007811">
    <property type="protein sequence ID" value="ELR24797.1"/>
    <property type="molecule type" value="Genomic_DNA"/>
</dbReference>
<proteinExistence type="predicted"/>
<dbReference type="VEuPathDB" id="AmoebaDB:ACA1_174580"/>
<dbReference type="KEGG" id="acan:ACA1_174580"/>
<reference evidence="2 3" key="1">
    <citation type="journal article" date="2013" name="Genome Biol.">
        <title>Genome of Acanthamoeba castellanii highlights extensive lateral gene transfer and early evolution of tyrosine kinase signaling.</title>
        <authorList>
            <person name="Clarke M."/>
            <person name="Lohan A.J."/>
            <person name="Liu B."/>
            <person name="Lagkouvardos I."/>
            <person name="Roy S."/>
            <person name="Zafar N."/>
            <person name="Bertelli C."/>
            <person name="Schilde C."/>
            <person name="Kianianmomeni A."/>
            <person name="Burglin T.R."/>
            <person name="Frech C."/>
            <person name="Turcotte B."/>
            <person name="Kopec K.O."/>
            <person name="Synnott J.M."/>
            <person name="Choo C."/>
            <person name="Paponov I."/>
            <person name="Finkler A."/>
            <person name="Soon Heng Tan C."/>
            <person name="Hutchins A.P."/>
            <person name="Weinmeier T."/>
            <person name="Rattei T."/>
            <person name="Chu J.S."/>
            <person name="Gimenez G."/>
            <person name="Irimia M."/>
            <person name="Rigden D.J."/>
            <person name="Fitzpatrick D.A."/>
            <person name="Lorenzo-Morales J."/>
            <person name="Bateman A."/>
            <person name="Chiu C.H."/>
            <person name="Tang P."/>
            <person name="Hegemann P."/>
            <person name="Fromm H."/>
            <person name="Raoult D."/>
            <person name="Greub G."/>
            <person name="Miranda-Saavedra D."/>
            <person name="Chen N."/>
            <person name="Nash P."/>
            <person name="Ginger M.L."/>
            <person name="Horn M."/>
            <person name="Schaap P."/>
            <person name="Caler L."/>
            <person name="Loftus B."/>
        </authorList>
    </citation>
    <scope>NUCLEOTIDE SEQUENCE [LARGE SCALE GENOMIC DNA]</scope>
    <source>
        <strain evidence="2 3">Neff</strain>
    </source>
</reference>
<dbReference type="AlphaFoldDB" id="L8HHV7"/>